<sequence length="83" mass="9172">DARLRDVRATDSGLVFEALGSPGECFEITGWSARTPRAVRAVRAVDPTGDRPLRVRYEGDLFRISIVLGDRGWVRIEIEADSG</sequence>
<organism evidence="1">
    <name type="scientific">marine sediment metagenome</name>
    <dbReference type="NCBI Taxonomy" id="412755"/>
    <lineage>
        <taxon>unclassified sequences</taxon>
        <taxon>metagenomes</taxon>
        <taxon>ecological metagenomes</taxon>
    </lineage>
</organism>
<accession>X0W9D0</accession>
<feature type="non-terminal residue" evidence="1">
    <location>
        <position position="1"/>
    </location>
</feature>
<reference evidence="1" key="1">
    <citation type="journal article" date="2014" name="Front. Microbiol.">
        <title>High frequency of phylogenetically diverse reductive dehalogenase-homologous genes in deep subseafloor sedimentary metagenomes.</title>
        <authorList>
            <person name="Kawai M."/>
            <person name="Futagami T."/>
            <person name="Toyoda A."/>
            <person name="Takaki Y."/>
            <person name="Nishi S."/>
            <person name="Hori S."/>
            <person name="Arai W."/>
            <person name="Tsubouchi T."/>
            <person name="Morono Y."/>
            <person name="Uchiyama I."/>
            <person name="Ito T."/>
            <person name="Fujiyama A."/>
            <person name="Inagaki F."/>
            <person name="Takami H."/>
        </authorList>
    </citation>
    <scope>NUCLEOTIDE SEQUENCE</scope>
    <source>
        <strain evidence="1">Expedition CK06-06</strain>
    </source>
</reference>
<proteinExistence type="predicted"/>
<name>X0W9D0_9ZZZZ</name>
<gene>
    <name evidence="1" type="ORF">S01H1_50224</name>
</gene>
<dbReference type="AlphaFoldDB" id="X0W9D0"/>
<comment type="caution">
    <text evidence="1">The sequence shown here is derived from an EMBL/GenBank/DDBJ whole genome shotgun (WGS) entry which is preliminary data.</text>
</comment>
<dbReference type="EMBL" id="BARS01032354">
    <property type="protein sequence ID" value="GAG27534.1"/>
    <property type="molecule type" value="Genomic_DNA"/>
</dbReference>
<protein>
    <submittedName>
        <fullName evidence="1">Uncharacterized protein</fullName>
    </submittedName>
</protein>
<evidence type="ECO:0000313" key="1">
    <source>
        <dbReference type="EMBL" id="GAG27534.1"/>
    </source>
</evidence>